<evidence type="ECO:0000313" key="2">
    <source>
        <dbReference type="EMBL" id="KAG2189856.1"/>
    </source>
</evidence>
<sequence>MKFQQDIQYLPLSIRLAFVPMALLSIYIFQLQTHIFTVFKNEMYQGWLMTCLYSIVAVIALCLVAWDQIQTPLKFMYSCFFKRIGNHGNDQQSRLESFYQDQAKSMPTFWFHPLNFKVYDNSRGSLLRGRKTMLKLSAAQLREQIATGIMNKKPIWVDLGGGTGWNIETMNESFPIEQFEQVILVDLTPSLCQVARERFESKGWKNVTVLCQDASSFQLPGLEGTLEGRVGLVTVSYALSMMDHYYPVVDRIQSLLAPEGIVGVVDFYVSGRSNAPAEKWTPQQNRQCNWFTRHFWHAWFELDHINLHPGRRDYMEYKFGTIKSLNRRNHFIIPYLIQMPYYVWLGCSSARQNELSNLVEIPDDTDSVMSGHSSRSSFSHINSANSLMASRQTRAVSSFSFQNKQWRLDYNPSLPCHTQFRSYIYAFTWEDPRVDLEYLNISKDDVMFVITSAGDNALEYALQAQPKKIHCIDMNPCQNHLLELKLASITSLEYNDFWRMFGDGNHPLFSTLLHDIISPHLSSYAFQYWSKHSDRFSYKFYKTGYSGLALSILEWWIRMQGLGKDIDAMTSSTTIQEQKDIWLNKIRPAIFSPMIQKILHNPMFMWNALGVPINQMNMFLNECTTQEYIENTLDPITSHSLFSDDQYFYYLCLKQRYTKKSCPSYLTKTGFETLKTSGALKSFRLHTESILDALKSMADGYLTRLVVMDHMDWFDPDSCEELDSEIREMKRALQRGGQVYWRSAGTKPWYNALFEKHGFVNIEPLGIRRPGQAIDRVNMYASFYRATKP</sequence>
<keyword evidence="1" id="KW-0472">Membrane</keyword>
<evidence type="ECO:0008006" key="4">
    <source>
        <dbReference type="Google" id="ProtNLM"/>
    </source>
</evidence>
<dbReference type="SUPFAM" id="SSF53335">
    <property type="entry name" value="S-adenosyl-L-methionine-dependent methyltransferases"/>
    <property type="match status" value="1"/>
</dbReference>
<feature type="transmembrane region" description="Helical" evidence="1">
    <location>
        <begin position="44"/>
        <end position="66"/>
    </location>
</feature>
<dbReference type="Proteomes" id="UP000650833">
    <property type="component" value="Unassembled WGS sequence"/>
</dbReference>
<accession>A0A8H7QEB7</accession>
<keyword evidence="1" id="KW-1133">Transmembrane helix</keyword>
<dbReference type="Pfam" id="PF11899">
    <property type="entry name" value="DUF3419"/>
    <property type="match status" value="1"/>
</dbReference>
<dbReference type="InterPro" id="IPR029063">
    <property type="entry name" value="SAM-dependent_MTases_sf"/>
</dbReference>
<reference evidence="2" key="1">
    <citation type="submission" date="2020-12" db="EMBL/GenBank/DDBJ databases">
        <title>Metabolic potential, ecology and presence of endohyphal bacteria is reflected in genomic diversity of Mucoromycotina.</title>
        <authorList>
            <person name="Muszewska A."/>
            <person name="Okrasinska A."/>
            <person name="Steczkiewicz K."/>
            <person name="Drgas O."/>
            <person name="Orlowska M."/>
            <person name="Perlinska-Lenart U."/>
            <person name="Aleksandrzak-Piekarczyk T."/>
            <person name="Szatraj K."/>
            <person name="Zielenkiewicz U."/>
            <person name="Pilsyk S."/>
            <person name="Malc E."/>
            <person name="Mieczkowski P."/>
            <person name="Kruszewska J.S."/>
            <person name="Biernat P."/>
            <person name="Pawlowska J."/>
        </authorList>
    </citation>
    <scope>NUCLEOTIDE SEQUENCE</scope>
    <source>
        <strain evidence="2">CBS 226.32</strain>
    </source>
</reference>
<dbReference type="Gene3D" id="3.40.50.150">
    <property type="entry name" value="Vaccinia Virus protein VP39"/>
    <property type="match status" value="1"/>
</dbReference>
<evidence type="ECO:0000256" key="1">
    <source>
        <dbReference type="SAM" id="Phobius"/>
    </source>
</evidence>
<dbReference type="EMBL" id="JAEPRC010001149">
    <property type="protein sequence ID" value="KAG2189856.1"/>
    <property type="molecule type" value="Genomic_DNA"/>
</dbReference>
<comment type="caution">
    <text evidence="2">The sequence shown here is derived from an EMBL/GenBank/DDBJ whole genome shotgun (WGS) entry which is preliminary data.</text>
</comment>
<proteinExistence type="predicted"/>
<dbReference type="PANTHER" id="PTHR47473:SF1">
    <property type="entry name" value="METHYLTRANSFERASE DOMAIN-CONTAINING PROTEIN"/>
    <property type="match status" value="1"/>
</dbReference>
<dbReference type="PANTHER" id="PTHR47473">
    <property type="entry name" value="BTA1P"/>
    <property type="match status" value="1"/>
</dbReference>
<dbReference type="AlphaFoldDB" id="A0A8H7QEB7"/>
<dbReference type="CDD" id="cd02440">
    <property type="entry name" value="AdoMet_MTases"/>
    <property type="match status" value="1"/>
</dbReference>
<gene>
    <name evidence="2" type="ORF">INT46_000459</name>
</gene>
<dbReference type="OrthoDB" id="10253390at2759"/>
<feature type="transmembrane region" description="Helical" evidence="1">
    <location>
        <begin position="12"/>
        <end position="32"/>
    </location>
</feature>
<organism evidence="2 3">
    <name type="scientific">Mucor plumbeus</name>
    <dbReference type="NCBI Taxonomy" id="97098"/>
    <lineage>
        <taxon>Eukaryota</taxon>
        <taxon>Fungi</taxon>
        <taxon>Fungi incertae sedis</taxon>
        <taxon>Mucoromycota</taxon>
        <taxon>Mucoromycotina</taxon>
        <taxon>Mucoromycetes</taxon>
        <taxon>Mucorales</taxon>
        <taxon>Mucorineae</taxon>
        <taxon>Mucoraceae</taxon>
        <taxon>Mucor</taxon>
    </lineage>
</organism>
<evidence type="ECO:0000313" key="3">
    <source>
        <dbReference type="Proteomes" id="UP000650833"/>
    </source>
</evidence>
<keyword evidence="1" id="KW-0812">Transmembrane</keyword>
<dbReference type="InterPro" id="IPR021829">
    <property type="entry name" value="DUF3419"/>
</dbReference>
<name>A0A8H7QEB7_9FUNG</name>
<keyword evidence="3" id="KW-1185">Reference proteome</keyword>
<dbReference type="Pfam" id="PF13489">
    <property type="entry name" value="Methyltransf_23"/>
    <property type="match status" value="1"/>
</dbReference>
<protein>
    <recommendedName>
        <fullName evidence="4">Betaine lipid synthase</fullName>
    </recommendedName>
</protein>